<gene>
    <name evidence="9" type="ORF">SAMN05216260_112163</name>
</gene>
<accession>A0A1G7Q825</accession>
<evidence type="ECO:0000256" key="5">
    <source>
        <dbReference type="ARBA" id="ARBA00022989"/>
    </source>
</evidence>
<evidence type="ECO:0000256" key="3">
    <source>
        <dbReference type="ARBA" id="ARBA00022475"/>
    </source>
</evidence>
<evidence type="ECO:0000256" key="7">
    <source>
        <dbReference type="RuleBase" id="RU363032"/>
    </source>
</evidence>
<evidence type="ECO:0000256" key="1">
    <source>
        <dbReference type="ARBA" id="ARBA00004651"/>
    </source>
</evidence>
<keyword evidence="4 7" id="KW-0812">Transmembrane</keyword>
<feature type="transmembrane region" description="Helical" evidence="7">
    <location>
        <begin position="12"/>
        <end position="30"/>
    </location>
</feature>
<evidence type="ECO:0000256" key="4">
    <source>
        <dbReference type="ARBA" id="ARBA00022692"/>
    </source>
</evidence>
<dbReference type="EMBL" id="FNAX01000012">
    <property type="protein sequence ID" value="SDF94666.1"/>
    <property type="molecule type" value="Genomic_DNA"/>
</dbReference>
<keyword evidence="2 7" id="KW-0813">Transport</keyword>
<keyword evidence="3" id="KW-1003">Cell membrane</keyword>
<keyword evidence="6 7" id="KW-0472">Membrane</keyword>
<feature type="transmembrane region" description="Helical" evidence="7">
    <location>
        <begin position="133"/>
        <end position="156"/>
    </location>
</feature>
<evidence type="ECO:0000256" key="2">
    <source>
        <dbReference type="ARBA" id="ARBA00022448"/>
    </source>
</evidence>
<dbReference type="AlphaFoldDB" id="A0A1G7Q825"/>
<comment type="similarity">
    <text evidence="7">Belongs to the binding-protein-dependent transport system permease family.</text>
</comment>
<organism evidence="9 10">
    <name type="scientific">Streptomyces griseoaurantiacus</name>
    <dbReference type="NCBI Taxonomy" id="68213"/>
    <lineage>
        <taxon>Bacteria</taxon>
        <taxon>Bacillati</taxon>
        <taxon>Actinomycetota</taxon>
        <taxon>Actinomycetes</taxon>
        <taxon>Kitasatosporales</taxon>
        <taxon>Streptomycetaceae</taxon>
        <taxon>Streptomyces</taxon>
        <taxon>Streptomyces aurantiacus group</taxon>
    </lineage>
</organism>
<keyword evidence="5 7" id="KW-1133">Transmembrane helix</keyword>
<evidence type="ECO:0000313" key="9">
    <source>
        <dbReference type="EMBL" id="SDF94666.1"/>
    </source>
</evidence>
<dbReference type="PANTHER" id="PTHR43163:SF3">
    <property type="entry name" value="PEPTIDE ABC TRANSPORTER PERMEASE PROTEIN"/>
    <property type="match status" value="1"/>
</dbReference>
<feature type="transmembrane region" description="Helical" evidence="7">
    <location>
        <begin position="234"/>
        <end position="260"/>
    </location>
</feature>
<dbReference type="Gene3D" id="1.10.3720.10">
    <property type="entry name" value="MetI-like"/>
    <property type="match status" value="1"/>
</dbReference>
<protein>
    <submittedName>
        <fullName evidence="9">Peptide/nickel transport system permease protein</fullName>
    </submittedName>
</protein>
<dbReference type="SUPFAM" id="SSF161098">
    <property type="entry name" value="MetI-like"/>
    <property type="match status" value="1"/>
</dbReference>
<dbReference type="InterPro" id="IPR045621">
    <property type="entry name" value="BPD_transp_1_N"/>
</dbReference>
<feature type="transmembrane region" description="Helical" evidence="7">
    <location>
        <begin position="97"/>
        <end position="121"/>
    </location>
</feature>
<reference evidence="9 10" key="1">
    <citation type="submission" date="2016-10" db="EMBL/GenBank/DDBJ databases">
        <authorList>
            <person name="de Groot N.N."/>
        </authorList>
    </citation>
    <scope>NUCLEOTIDE SEQUENCE [LARGE SCALE GENOMIC DNA]</scope>
    <source>
        <strain evidence="9 10">CGMCC 4.1859</strain>
    </source>
</reference>
<dbReference type="InterPro" id="IPR000515">
    <property type="entry name" value="MetI-like"/>
</dbReference>
<dbReference type="Proteomes" id="UP000198614">
    <property type="component" value="Unassembled WGS sequence"/>
</dbReference>
<evidence type="ECO:0000256" key="6">
    <source>
        <dbReference type="ARBA" id="ARBA00023136"/>
    </source>
</evidence>
<dbReference type="PROSITE" id="PS50928">
    <property type="entry name" value="ABC_TM1"/>
    <property type="match status" value="1"/>
</dbReference>
<dbReference type="InterPro" id="IPR035906">
    <property type="entry name" value="MetI-like_sf"/>
</dbReference>
<evidence type="ECO:0000313" key="10">
    <source>
        <dbReference type="Proteomes" id="UP000198614"/>
    </source>
</evidence>
<evidence type="ECO:0000259" key="8">
    <source>
        <dbReference type="PROSITE" id="PS50928"/>
    </source>
</evidence>
<comment type="subcellular location">
    <subcellularLocation>
        <location evidence="1 7">Cell membrane</location>
        <topology evidence="1 7">Multi-pass membrane protein</topology>
    </subcellularLocation>
</comment>
<proteinExistence type="inferred from homology"/>
<dbReference type="Pfam" id="PF00528">
    <property type="entry name" value="BPD_transp_1"/>
    <property type="match status" value="1"/>
</dbReference>
<dbReference type="GO" id="GO:0055085">
    <property type="term" value="P:transmembrane transport"/>
    <property type="evidence" value="ECO:0007669"/>
    <property type="project" value="InterPro"/>
</dbReference>
<name>A0A1G7Q825_9ACTN</name>
<dbReference type="CDD" id="cd06261">
    <property type="entry name" value="TM_PBP2"/>
    <property type="match status" value="1"/>
</dbReference>
<sequence>MLRLIGNRIATSIPLLLIVTLIVFVLQAFVPGDAARTILGENANPQTVAALRDQLGLNEPLVSRYGDWLAGALHGDLGTSIISGVDVMSSLDTRLGVTLSLLVPSMLLSAVAGIALGFASAVRGGFLGRVIDVVSLLGFALPSFWIALLLVAALAERANLLPATGYTPFAESPGDWLRSIVLPVIALSLHGITAVAKQTRDSVAEVLEADYVRFLRANGVGTTSLLLRHVLRNAAIPVVTSLGLVSIGMLSGAVFIENVFVLPGLGTLATQATLDHDVPVILGVGVVLTLAVIVVNLLIDIAYGLLNPKVRAA</sequence>
<dbReference type="OrthoDB" id="9778910at2"/>
<dbReference type="PANTHER" id="PTHR43163">
    <property type="entry name" value="DIPEPTIDE TRANSPORT SYSTEM PERMEASE PROTEIN DPPB-RELATED"/>
    <property type="match status" value="1"/>
</dbReference>
<dbReference type="GO" id="GO:0005886">
    <property type="term" value="C:plasma membrane"/>
    <property type="evidence" value="ECO:0007669"/>
    <property type="project" value="UniProtKB-SubCell"/>
</dbReference>
<dbReference type="Pfam" id="PF19300">
    <property type="entry name" value="BPD_transp_1_N"/>
    <property type="match status" value="1"/>
</dbReference>
<feature type="transmembrane region" description="Helical" evidence="7">
    <location>
        <begin position="280"/>
        <end position="306"/>
    </location>
</feature>
<feature type="domain" description="ABC transmembrane type-1" evidence="8">
    <location>
        <begin position="95"/>
        <end position="299"/>
    </location>
</feature>
<feature type="transmembrane region" description="Helical" evidence="7">
    <location>
        <begin position="176"/>
        <end position="196"/>
    </location>
</feature>